<dbReference type="OrthoDB" id="1490937at2"/>
<dbReference type="PROSITE" id="PS51257">
    <property type="entry name" value="PROKAR_LIPOPROTEIN"/>
    <property type="match status" value="1"/>
</dbReference>
<gene>
    <name evidence="1" type="ORF">F7018_07915</name>
</gene>
<evidence type="ECO:0008006" key="3">
    <source>
        <dbReference type="Google" id="ProtNLM"/>
    </source>
</evidence>
<dbReference type="AlphaFoldDB" id="A0A7J5ALV4"/>
<dbReference type="RefSeq" id="WP_150899505.1">
    <property type="nucleotide sequence ID" value="NZ_WAAU01000012.1"/>
</dbReference>
<dbReference type="EMBL" id="WAAU01000012">
    <property type="protein sequence ID" value="KAB1158535.1"/>
    <property type="molecule type" value="Genomic_DNA"/>
</dbReference>
<evidence type="ECO:0000313" key="2">
    <source>
        <dbReference type="Proteomes" id="UP000467305"/>
    </source>
</evidence>
<comment type="caution">
    <text evidence="1">The sequence shown here is derived from an EMBL/GenBank/DDBJ whole genome shotgun (WGS) entry which is preliminary data.</text>
</comment>
<protein>
    <recommendedName>
        <fullName evidence="3">Lipoprotein</fullName>
    </recommendedName>
</protein>
<proteinExistence type="predicted"/>
<name>A0A7J5ALV4_9FLAO</name>
<organism evidence="1 2">
    <name type="scientific">Tenacibaculum aiptasiae</name>
    <dbReference type="NCBI Taxonomy" id="426481"/>
    <lineage>
        <taxon>Bacteria</taxon>
        <taxon>Pseudomonadati</taxon>
        <taxon>Bacteroidota</taxon>
        <taxon>Flavobacteriia</taxon>
        <taxon>Flavobacteriales</taxon>
        <taxon>Flavobacteriaceae</taxon>
        <taxon>Tenacibaculum</taxon>
    </lineage>
</organism>
<reference evidence="1 2" key="1">
    <citation type="submission" date="2019-09" db="EMBL/GenBank/DDBJ databases">
        <authorList>
            <person name="Cao W.R."/>
        </authorList>
    </citation>
    <scope>NUCLEOTIDE SEQUENCE [LARGE SCALE GENOMIC DNA]</scope>
    <source>
        <strain evidence="2">a4</strain>
    </source>
</reference>
<accession>A0A7J5ALV4</accession>
<sequence length="401" mass="45615">MKNSIKISQLLLFVAILIQSCAINKEKEVSKNEPIKRVFNTELGIEVIPSSLGKAYQKHFDRYTKVMAPNGKPIHIVIQDDVTDEQAVRCRGILEHYLKDYPGSKFGENKGEIANKMTENNAVLALMNGQDDGTNDVKVNAQPLYKNEIQVEGHPWYVNQNYKHRDAAYEEILHFVHDNGIGVDGKNNTLPGAAPEFQKEIRAAQVNGLEKKLWANDERMKGWLEEISAENSLSQEYLASVIDTYYGLWGAFKKREGGMWGFYAPKERKDLKEKDPVAYELMKNSFFHPYLTYNARIDKGFEGNFSLKFNEGIPYTHHSQYLKDITLLGTNNTNVVVNELDNDITGNKGINTVLFSGNYEDYEVIDEDGEITVIDITSSRDGKNTLRSVEKLQFLNKTIKL</sequence>
<evidence type="ECO:0000313" key="1">
    <source>
        <dbReference type="EMBL" id="KAB1158535.1"/>
    </source>
</evidence>
<keyword evidence="2" id="KW-1185">Reference proteome</keyword>
<dbReference type="Proteomes" id="UP000467305">
    <property type="component" value="Unassembled WGS sequence"/>
</dbReference>